<dbReference type="RefSeq" id="WP_109271156.1">
    <property type="nucleotide sequence ID" value="NZ_QFFF01000001.1"/>
</dbReference>
<protein>
    <submittedName>
        <fullName evidence="2">Uncharacterized protein</fullName>
    </submittedName>
</protein>
<proteinExistence type="predicted"/>
<keyword evidence="3" id="KW-1185">Reference proteome</keyword>
<dbReference type="EMBL" id="QFFF01000001">
    <property type="protein sequence ID" value="PWG03018.1"/>
    <property type="molecule type" value="Genomic_DNA"/>
</dbReference>
<evidence type="ECO:0000256" key="1">
    <source>
        <dbReference type="SAM" id="MobiDB-lite"/>
    </source>
</evidence>
<dbReference type="AlphaFoldDB" id="A0A2U2J3W5"/>
<name>A0A2U2J3W5_9SPHN</name>
<feature type="region of interest" description="Disordered" evidence="1">
    <location>
        <begin position="41"/>
        <end position="66"/>
    </location>
</feature>
<dbReference type="Proteomes" id="UP000245916">
    <property type="component" value="Unassembled WGS sequence"/>
</dbReference>
<evidence type="ECO:0000313" key="3">
    <source>
        <dbReference type="Proteomes" id="UP000245916"/>
    </source>
</evidence>
<accession>A0A2U2J3W5</accession>
<evidence type="ECO:0000313" key="2">
    <source>
        <dbReference type="EMBL" id="PWG03018.1"/>
    </source>
</evidence>
<reference evidence="2 3" key="1">
    <citation type="submission" date="2018-05" db="EMBL/GenBank/DDBJ databases">
        <title>Genome of Sphingosinicella humi QZX222.</title>
        <authorList>
            <person name="Qiao Z."/>
            <person name="Wang G."/>
        </authorList>
    </citation>
    <scope>NUCLEOTIDE SEQUENCE [LARGE SCALE GENOMIC DNA]</scope>
    <source>
        <strain evidence="2 3">QZX222</strain>
    </source>
</reference>
<gene>
    <name evidence="2" type="ORF">DF286_09165</name>
</gene>
<comment type="caution">
    <text evidence="2">The sequence shown here is derived from an EMBL/GenBank/DDBJ whole genome shotgun (WGS) entry which is preliminary data.</text>
</comment>
<sequence>MDPWLTRLNIQNFERRLSRSSNPAQKRVLRQLLAEERSKLARCGDGDSGEEASIQAPGIGESATDL</sequence>
<organism evidence="2 3">
    <name type="scientific">Allosphingosinicella humi</name>
    <dbReference type="NCBI Taxonomy" id="2068657"/>
    <lineage>
        <taxon>Bacteria</taxon>
        <taxon>Pseudomonadati</taxon>
        <taxon>Pseudomonadota</taxon>
        <taxon>Alphaproteobacteria</taxon>
        <taxon>Sphingomonadales</taxon>
        <taxon>Sphingomonadaceae</taxon>
        <taxon>Allosphingosinicella</taxon>
    </lineage>
</organism>